<evidence type="ECO:0000256" key="6">
    <source>
        <dbReference type="ARBA" id="ARBA00023015"/>
    </source>
</evidence>
<evidence type="ECO:0000256" key="2">
    <source>
        <dbReference type="ARBA" id="ARBA00010857"/>
    </source>
</evidence>
<dbReference type="GO" id="GO:0001006">
    <property type="term" value="F:RNA polymerase III type 3 promoter sequence-specific DNA binding"/>
    <property type="evidence" value="ECO:0007669"/>
    <property type="project" value="TreeGrafter"/>
</dbReference>
<feature type="compositionally biased region" description="Acidic residues" evidence="11">
    <location>
        <begin position="408"/>
        <end position="426"/>
    </location>
</feature>
<dbReference type="FunFam" id="1.10.472.10:FF:000007">
    <property type="entry name" value="Transcription factor IIIB 90 kDa subunit"/>
    <property type="match status" value="1"/>
</dbReference>
<feature type="region of interest" description="Disordered" evidence="11">
    <location>
        <begin position="289"/>
        <end position="434"/>
    </location>
</feature>
<evidence type="ECO:0000256" key="9">
    <source>
        <dbReference type="ARBA" id="ARBA00023242"/>
    </source>
</evidence>
<dbReference type="GO" id="GO:0070897">
    <property type="term" value="P:transcription preinitiation complex assembly"/>
    <property type="evidence" value="ECO:0007669"/>
    <property type="project" value="InterPro"/>
</dbReference>
<dbReference type="FunFam" id="1.10.472.10:FF:000002">
    <property type="entry name" value="Transcription factor IIIB 90 kDa subunit"/>
    <property type="match status" value="1"/>
</dbReference>
<feature type="compositionally biased region" description="Basic and acidic residues" evidence="11">
    <location>
        <begin position="323"/>
        <end position="334"/>
    </location>
</feature>
<feature type="domain" description="Cyclin-like" evidence="12">
    <location>
        <begin position="180"/>
        <end position="264"/>
    </location>
</feature>
<dbReference type="InterPro" id="IPR013763">
    <property type="entry name" value="Cyclin-like_dom"/>
</dbReference>
<dbReference type="PANTHER" id="PTHR11618">
    <property type="entry name" value="TRANSCRIPTION INITIATION FACTOR IIB-RELATED"/>
    <property type="match status" value="1"/>
</dbReference>
<dbReference type="InterPro" id="IPR011665">
    <property type="entry name" value="BRF1_TBP-bd_dom"/>
</dbReference>
<dbReference type="GO" id="GO:0000995">
    <property type="term" value="F:RNA polymerase III general transcription initiation factor activity"/>
    <property type="evidence" value="ECO:0007669"/>
    <property type="project" value="TreeGrafter"/>
</dbReference>
<accession>A0A5C5G0G3</accession>
<keyword evidence="8" id="KW-0804">Transcription</keyword>
<dbReference type="InterPro" id="IPR036915">
    <property type="entry name" value="Cyclin-like_sf"/>
</dbReference>
<evidence type="ECO:0000313" key="13">
    <source>
        <dbReference type="EMBL" id="TNY21932.1"/>
    </source>
</evidence>
<dbReference type="InterPro" id="IPR000812">
    <property type="entry name" value="TFIIB"/>
</dbReference>
<dbReference type="Gene3D" id="1.10.472.10">
    <property type="entry name" value="Cyclin-like"/>
    <property type="match status" value="2"/>
</dbReference>
<dbReference type="GO" id="GO:0006384">
    <property type="term" value="P:transcription initiation at RNA polymerase III promoter"/>
    <property type="evidence" value="ECO:0007669"/>
    <property type="project" value="UniProtKB-ARBA"/>
</dbReference>
<dbReference type="PRINTS" id="PR00685">
    <property type="entry name" value="TIFACTORIIB"/>
</dbReference>
<dbReference type="AlphaFoldDB" id="A0A5C5G0G3"/>
<gene>
    <name evidence="13" type="ORF">DMC30DRAFT_411198</name>
</gene>
<organism evidence="13 14">
    <name type="scientific">Rhodotorula diobovata</name>
    <dbReference type="NCBI Taxonomy" id="5288"/>
    <lineage>
        <taxon>Eukaryota</taxon>
        <taxon>Fungi</taxon>
        <taxon>Dikarya</taxon>
        <taxon>Basidiomycota</taxon>
        <taxon>Pucciniomycotina</taxon>
        <taxon>Microbotryomycetes</taxon>
        <taxon>Sporidiobolales</taxon>
        <taxon>Sporidiobolaceae</taxon>
        <taxon>Rhodotorula</taxon>
    </lineage>
</organism>
<evidence type="ECO:0000259" key="12">
    <source>
        <dbReference type="SMART" id="SM00385"/>
    </source>
</evidence>
<dbReference type="EMBL" id="SOZI01000034">
    <property type="protein sequence ID" value="TNY21932.1"/>
    <property type="molecule type" value="Genomic_DNA"/>
</dbReference>
<feature type="compositionally biased region" description="Acidic residues" evidence="11">
    <location>
        <begin position="697"/>
        <end position="709"/>
    </location>
</feature>
<dbReference type="Pfam" id="PF07741">
    <property type="entry name" value="BRF1"/>
    <property type="match status" value="1"/>
</dbReference>
<evidence type="ECO:0000256" key="8">
    <source>
        <dbReference type="ARBA" id="ARBA00023163"/>
    </source>
</evidence>
<evidence type="ECO:0000313" key="14">
    <source>
        <dbReference type="Proteomes" id="UP000311382"/>
    </source>
</evidence>
<dbReference type="GO" id="GO:0097550">
    <property type="term" value="C:transcription preinitiation complex"/>
    <property type="evidence" value="ECO:0007669"/>
    <property type="project" value="TreeGrafter"/>
</dbReference>
<name>A0A5C5G0G3_9BASI</name>
<dbReference type="STRING" id="5288.A0A5C5G0G3"/>
<dbReference type="PANTHER" id="PTHR11618:SF4">
    <property type="entry name" value="TRANSCRIPTION FACTOR IIIB 90 KDA SUBUNIT"/>
    <property type="match status" value="1"/>
</dbReference>
<dbReference type="Pfam" id="PF00382">
    <property type="entry name" value="TFIIB"/>
    <property type="match status" value="2"/>
</dbReference>
<evidence type="ECO:0000256" key="1">
    <source>
        <dbReference type="ARBA" id="ARBA00004123"/>
    </source>
</evidence>
<feature type="compositionally biased region" description="Basic residues" evidence="11">
    <location>
        <begin position="613"/>
        <end position="622"/>
    </location>
</feature>
<feature type="region of interest" description="Disordered" evidence="11">
    <location>
        <begin position="517"/>
        <end position="558"/>
    </location>
</feature>
<dbReference type="CDD" id="cd20554">
    <property type="entry name" value="CYCLIN_TFIIIB90_rpt2"/>
    <property type="match status" value="1"/>
</dbReference>
<feature type="compositionally biased region" description="Basic and acidic residues" evidence="11">
    <location>
        <begin position="293"/>
        <end position="311"/>
    </location>
</feature>
<evidence type="ECO:0000256" key="3">
    <source>
        <dbReference type="ARBA" id="ARBA00022723"/>
    </source>
</evidence>
<comment type="caution">
    <text evidence="13">The sequence shown here is derived from an EMBL/GenBank/DDBJ whole genome shotgun (WGS) entry which is preliminary data.</text>
</comment>
<keyword evidence="14" id="KW-1185">Reference proteome</keyword>
<dbReference type="CDD" id="cd20553">
    <property type="entry name" value="CYCLIN_TFIIIB90_rpt1"/>
    <property type="match status" value="1"/>
</dbReference>
<keyword evidence="5" id="KW-0862">Zinc</keyword>
<feature type="compositionally biased region" description="Polar residues" evidence="11">
    <location>
        <begin position="644"/>
        <end position="656"/>
    </location>
</feature>
<evidence type="ECO:0000256" key="5">
    <source>
        <dbReference type="ARBA" id="ARBA00022833"/>
    </source>
</evidence>
<keyword evidence="7" id="KW-0010">Activator</keyword>
<dbReference type="Proteomes" id="UP000311382">
    <property type="component" value="Unassembled WGS sequence"/>
</dbReference>
<evidence type="ECO:0000256" key="4">
    <source>
        <dbReference type="ARBA" id="ARBA00022771"/>
    </source>
</evidence>
<sequence length="709" mass="76995">MICSSCGEDSVVEMDAQTVCTTCGTVLSENGIVSEITFGETSGGAAMVQGSYVGADQTRARAPAGYRQRGIATQESREQTLLNGRRRIFELATGLRLSEHLSNVATRFFNLAVNMNFTKGRRTQYVAAACLYAACRQANGTQMLIDFSDLIEINVFVLGSTYLKLVRSLGINIPVIDPVIYITRFAALLDFGEETQKVALDATRLVNRMGRDWMQIGRRPSGICGACLLLAARMNNFRRSIEEIVQVVKIADVTLRKRLAEFKETASGSLTVADFRSIWLEETQDPPAYTQGIKREEKARATMARKLREDTAASETDSVVGDRAFRELADREATAEAEEGTEVGRSAGEGKENEGAGVGAAAGEAEGDMAPPPRPSAKALGKRKRVDREGEACGSRGARSSSQPAGGSDDEEEEEVEADPAEEVLEGEGHEQYDDVMRDEMTTYLGSTVGATLAHELDQQDAKRLAKVSQTPPFQLDTNDRLDDLDEDELDAFILAPEEVEVKKRLWMEANKEYLRELAEKQTGPDGELKPLSRRPRKRTKPRDTDNPTGLTAADATTKMLERKKFSKKINYDAIRNLFDAGSDAGSTYGGGGTDAGDSDGGGGDTLIGQRYGSRKGKKNGRRAGSAQGLAVGTPIVTPEPTWRQGSRAPSESPSLVSARGGGGRRGREDENDEEHHHAPAQDDDDQGWRSQFATAADDDAYGDGYDEL</sequence>
<evidence type="ECO:0000256" key="7">
    <source>
        <dbReference type="ARBA" id="ARBA00023159"/>
    </source>
</evidence>
<keyword evidence="4" id="KW-0863">Zinc-finger</keyword>
<dbReference type="GO" id="GO:0000126">
    <property type="term" value="C:transcription factor TFIIIB complex"/>
    <property type="evidence" value="ECO:0007669"/>
    <property type="project" value="TreeGrafter"/>
</dbReference>
<feature type="region of interest" description="Disordered" evidence="11">
    <location>
        <begin position="581"/>
        <end position="709"/>
    </location>
</feature>
<protein>
    <recommendedName>
        <fullName evidence="10">B-related factor 1</fullName>
    </recommendedName>
</protein>
<keyword evidence="6" id="KW-0805">Transcription regulation</keyword>
<comment type="similarity">
    <text evidence="2">Belongs to the TFIIB family.</text>
</comment>
<dbReference type="SUPFAM" id="SSF47954">
    <property type="entry name" value="Cyclin-like"/>
    <property type="match status" value="2"/>
</dbReference>
<evidence type="ECO:0000256" key="10">
    <source>
        <dbReference type="ARBA" id="ARBA00031009"/>
    </source>
</evidence>
<keyword evidence="9" id="KW-0539">Nucleus</keyword>
<dbReference type="InterPro" id="IPR013150">
    <property type="entry name" value="TFIIB_cyclin"/>
</dbReference>
<dbReference type="GO" id="GO:0017025">
    <property type="term" value="F:TBP-class protein binding"/>
    <property type="evidence" value="ECO:0007669"/>
    <property type="project" value="InterPro"/>
</dbReference>
<dbReference type="GO" id="GO:0008270">
    <property type="term" value="F:zinc ion binding"/>
    <property type="evidence" value="ECO:0007669"/>
    <property type="project" value="UniProtKB-KW"/>
</dbReference>
<reference evidence="13 14" key="1">
    <citation type="submission" date="2019-03" db="EMBL/GenBank/DDBJ databases">
        <title>Rhodosporidium diobovatum UCD-FST 08-225 genome sequencing, assembly, and annotation.</title>
        <authorList>
            <person name="Fakankun I.U."/>
            <person name="Fristensky B."/>
            <person name="Levin D.B."/>
        </authorList>
    </citation>
    <scope>NUCLEOTIDE SEQUENCE [LARGE SCALE GENOMIC DNA]</scope>
    <source>
        <strain evidence="13 14">UCD-FST 08-225</strain>
    </source>
</reference>
<feature type="compositionally biased region" description="Basic residues" evidence="11">
    <location>
        <begin position="532"/>
        <end position="541"/>
    </location>
</feature>
<evidence type="ECO:0000256" key="11">
    <source>
        <dbReference type="SAM" id="MobiDB-lite"/>
    </source>
</evidence>
<feature type="domain" description="Cyclin-like" evidence="12">
    <location>
        <begin position="86"/>
        <end position="167"/>
    </location>
</feature>
<feature type="compositionally biased region" description="Basic and acidic residues" evidence="11">
    <location>
        <begin position="666"/>
        <end position="681"/>
    </location>
</feature>
<proteinExistence type="inferred from homology"/>
<dbReference type="OrthoDB" id="511529at2759"/>
<dbReference type="SUPFAM" id="SSF57783">
    <property type="entry name" value="Zinc beta-ribbon"/>
    <property type="match status" value="1"/>
</dbReference>
<comment type="subcellular location">
    <subcellularLocation>
        <location evidence="1">Nucleus</location>
    </subcellularLocation>
</comment>
<keyword evidence="3" id="KW-0479">Metal-binding</keyword>
<dbReference type="SMART" id="SM00385">
    <property type="entry name" value="CYCLIN"/>
    <property type="match status" value="2"/>
</dbReference>
<feature type="compositionally biased region" description="Gly residues" evidence="11">
    <location>
        <begin position="588"/>
        <end position="606"/>
    </location>
</feature>
<dbReference type="GO" id="GO:0005634">
    <property type="term" value="C:nucleus"/>
    <property type="evidence" value="ECO:0007669"/>
    <property type="project" value="UniProtKB-SubCell"/>
</dbReference>
<dbReference type="Gene3D" id="1.20.5.650">
    <property type="entry name" value="Single helix bin"/>
    <property type="match status" value="1"/>
</dbReference>